<reference evidence="3" key="1">
    <citation type="submission" date="2016-10" db="EMBL/GenBank/DDBJ databases">
        <authorList>
            <person name="Varghese N."/>
            <person name="Submissions S."/>
        </authorList>
    </citation>
    <scope>NUCLEOTIDE SEQUENCE [LARGE SCALE GENOMIC DNA]</scope>
    <source>
        <strain evidence="3">DSM 11706</strain>
    </source>
</reference>
<evidence type="ECO:0000256" key="1">
    <source>
        <dbReference type="SAM" id="Phobius"/>
    </source>
</evidence>
<dbReference type="STRING" id="126156.SAMN05421670_0427"/>
<sequence>MSSSNRITRAIVTYNDRYDFMEGVTHEVCYHYMFTIAFIFFVIS</sequence>
<feature type="transmembrane region" description="Helical" evidence="1">
    <location>
        <begin position="24"/>
        <end position="43"/>
    </location>
</feature>
<keyword evidence="1" id="KW-0812">Transmembrane</keyword>
<protein>
    <submittedName>
        <fullName evidence="2">Uncharacterized protein</fullName>
    </submittedName>
</protein>
<organism evidence="2 3">
    <name type="scientific">Psychrobacillus psychrotolerans</name>
    <dbReference type="NCBI Taxonomy" id="126156"/>
    <lineage>
        <taxon>Bacteria</taxon>
        <taxon>Bacillati</taxon>
        <taxon>Bacillota</taxon>
        <taxon>Bacilli</taxon>
        <taxon>Bacillales</taxon>
        <taxon>Bacillaceae</taxon>
        <taxon>Psychrobacillus</taxon>
    </lineage>
</organism>
<keyword evidence="1" id="KW-1133">Transmembrane helix</keyword>
<evidence type="ECO:0000313" key="3">
    <source>
        <dbReference type="Proteomes" id="UP000198734"/>
    </source>
</evidence>
<dbReference type="EMBL" id="FOXU01000015">
    <property type="protein sequence ID" value="SFQ79348.1"/>
    <property type="molecule type" value="Genomic_DNA"/>
</dbReference>
<gene>
    <name evidence="2" type="ORF">SAMN05421670_0427</name>
</gene>
<dbReference type="AlphaFoldDB" id="A0A1I6BEH3"/>
<keyword evidence="3" id="KW-1185">Reference proteome</keyword>
<name>A0A1I6BEH3_9BACI</name>
<dbReference type="Proteomes" id="UP000198734">
    <property type="component" value="Unassembled WGS sequence"/>
</dbReference>
<evidence type="ECO:0000313" key="2">
    <source>
        <dbReference type="EMBL" id="SFQ79348.1"/>
    </source>
</evidence>
<proteinExistence type="predicted"/>
<keyword evidence="1" id="KW-0472">Membrane</keyword>
<accession>A0A1I6BEH3</accession>